<dbReference type="AlphaFoldDB" id="A0A926I1V6"/>
<sequence>MAEVSTTLTPPVASVTTELYYAETEDTGLKQVFGVQSIPTIISAPEDITYRTLESRTEFAVQGVRAYETIEIELLYYKEQYSALAALEEAGDPIYWYVKLPDASAGSGSSAKPLVVKWQGSVSVSLGEVALDDMVKCTLKIGKSSVPTTMDGLPSGS</sequence>
<dbReference type="Proteomes" id="UP000610760">
    <property type="component" value="Unassembled WGS sequence"/>
</dbReference>
<keyword evidence="2" id="KW-1185">Reference proteome</keyword>
<dbReference type="RefSeq" id="WP_249293796.1">
    <property type="nucleotide sequence ID" value="NZ_JACRSV010000001.1"/>
</dbReference>
<dbReference type="EMBL" id="JACRSV010000001">
    <property type="protein sequence ID" value="MBC8558898.1"/>
    <property type="molecule type" value="Genomic_DNA"/>
</dbReference>
<name>A0A926I1V6_9FIRM</name>
<comment type="caution">
    <text evidence="1">The sequence shown here is derived from an EMBL/GenBank/DDBJ whole genome shotgun (WGS) entry which is preliminary data.</text>
</comment>
<gene>
    <name evidence="1" type="ORF">H8710_02315</name>
</gene>
<organism evidence="1 2">
    <name type="scientific">Fumia xinanensis</name>
    <dbReference type="NCBI Taxonomy" id="2763659"/>
    <lineage>
        <taxon>Bacteria</taxon>
        <taxon>Bacillati</taxon>
        <taxon>Bacillota</taxon>
        <taxon>Clostridia</taxon>
        <taxon>Eubacteriales</taxon>
        <taxon>Oscillospiraceae</taxon>
        <taxon>Fumia</taxon>
    </lineage>
</organism>
<accession>A0A926I1V6</accession>
<reference evidence="1" key="1">
    <citation type="submission" date="2020-08" db="EMBL/GenBank/DDBJ databases">
        <title>Genome public.</title>
        <authorList>
            <person name="Liu C."/>
            <person name="Sun Q."/>
        </authorList>
    </citation>
    <scope>NUCLEOTIDE SEQUENCE</scope>
    <source>
        <strain evidence="1">NSJ-33</strain>
    </source>
</reference>
<evidence type="ECO:0000313" key="2">
    <source>
        <dbReference type="Proteomes" id="UP000610760"/>
    </source>
</evidence>
<proteinExistence type="predicted"/>
<evidence type="ECO:0000313" key="1">
    <source>
        <dbReference type="EMBL" id="MBC8558898.1"/>
    </source>
</evidence>
<protein>
    <submittedName>
        <fullName evidence="1">Uncharacterized protein</fullName>
    </submittedName>
</protein>